<accession>A0ABW5SH11</accession>
<proteinExistence type="predicted"/>
<keyword evidence="2" id="KW-1185">Reference proteome</keyword>
<protein>
    <recommendedName>
        <fullName evidence="3">Secretion system C-terminal sorting domain-containing protein</fullName>
    </recommendedName>
</protein>
<organism evidence="1 2">
    <name type="scientific">Mesonia sediminis</name>
    <dbReference type="NCBI Taxonomy" id="1703946"/>
    <lineage>
        <taxon>Bacteria</taxon>
        <taxon>Pseudomonadati</taxon>
        <taxon>Bacteroidota</taxon>
        <taxon>Flavobacteriia</taxon>
        <taxon>Flavobacteriales</taxon>
        <taxon>Flavobacteriaceae</taxon>
        <taxon>Mesonia</taxon>
    </lineage>
</organism>
<evidence type="ECO:0000313" key="1">
    <source>
        <dbReference type="EMBL" id="MFD2698783.1"/>
    </source>
</evidence>
<dbReference type="RefSeq" id="WP_379048703.1">
    <property type="nucleotide sequence ID" value="NZ_JBHULZ010000041.1"/>
</dbReference>
<gene>
    <name evidence="1" type="ORF">ACFSQ0_12345</name>
</gene>
<evidence type="ECO:0000313" key="2">
    <source>
        <dbReference type="Proteomes" id="UP001597357"/>
    </source>
</evidence>
<sequence length="82" mass="8856">MRQPYQSTNPASSQVTINYQIFGADSGYISITSTQTAISNNYILGVNATSVNLDVSTYSTGNYVVALKCNGEIVETKNLIIQ</sequence>
<evidence type="ECO:0008006" key="3">
    <source>
        <dbReference type="Google" id="ProtNLM"/>
    </source>
</evidence>
<comment type="caution">
    <text evidence="1">The sequence shown here is derived from an EMBL/GenBank/DDBJ whole genome shotgun (WGS) entry which is preliminary data.</text>
</comment>
<reference evidence="2" key="1">
    <citation type="journal article" date="2019" name="Int. J. Syst. Evol. Microbiol.">
        <title>The Global Catalogue of Microorganisms (GCM) 10K type strain sequencing project: providing services to taxonomists for standard genome sequencing and annotation.</title>
        <authorList>
            <consortium name="The Broad Institute Genomics Platform"/>
            <consortium name="The Broad Institute Genome Sequencing Center for Infectious Disease"/>
            <person name="Wu L."/>
            <person name="Ma J."/>
        </authorList>
    </citation>
    <scope>NUCLEOTIDE SEQUENCE [LARGE SCALE GENOMIC DNA]</scope>
    <source>
        <strain evidence="2">KCTC 42255</strain>
    </source>
</reference>
<dbReference type="Proteomes" id="UP001597357">
    <property type="component" value="Unassembled WGS sequence"/>
</dbReference>
<name>A0ABW5SH11_9FLAO</name>
<dbReference type="EMBL" id="JBHULZ010000041">
    <property type="protein sequence ID" value="MFD2698783.1"/>
    <property type="molecule type" value="Genomic_DNA"/>
</dbReference>